<dbReference type="Proteomes" id="UP000198324">
    <property type="component" value="Unassembled WGS sequence"/>
</dbReference>
<organism evidence="1 2">
    <name type="scientific">Humidesulfovibrio mexicanus</name>
    <dbReference type="NCBI Taxonomy" id="147047"/>
    <lineage>
        <taxon>Bacteria</taxon>
        <taxon>Pseudomonadati</taxon>
        <taxon>Thermodesulfobacteriota</taxon>
        <taxon>Desulfovibrionia</taxon>
        <taxon>Desulfovibrionales</taxon>
        <taxon>Desulfovibrionaceae</taxon>
        <taxon>Humidesulfovibrio</taxon>
    </lineage>
</organism>
<gene>
    <name evidence="1" type="ORF">SAMN04488503_1321</name>
</gene>
<dbReference type="AlphaFoldDB" id="A0A238Z7F9"/>
<proteinExistence type="predicted"/>
<reference evidence="1 2" key="1">
    <citation type="submission" date="2017-06" db="EMBL/GenBank/DDBJ databases">
        <authorList>
            <person name="Kim H.J."/>
            <person name="Triplett B.A."/>
        </authorList>
    </citation>
    <scope>NUCLEOTIDE SEQUENCE [LARGE SCALE GENOMIC DNA]</scope>
    <source>
        <strain evidence="1 2">DSM 13116</strain>
    </source>
</reference>
<dbReference type="OrthoDB" id="5458608at2"/>
<dbReference type="RefSeq" id="WP_089272946.1">
    <property type="nucleotide sequence ID" value="NZ_FZOC01000002.1"/>
</dbReference>
<protein>
    <submittedName>
        <fullName evidence="1">Uncharacterized protein</fullName>
    </submittedName>
</protein>
<dbReference type="EMBL" id="FZOC01000002">
    <property type="protein sequence ID" value="SNR79395.1"/>
    <property type="molecule type" value="Genomic_DNA"/>
</dbReference>
<name>A0A238Z7F9_9BACT</name>
<accession>A0A238Z7F9</accession>
<evidence type="ECO:0000313" key="2">
    <source>
        <dbReference type="Proteomes" id="UP000198324"/>
    </source>
</evidence>
<keyword evidence="2" id="KW-1185">Reference proteome</keyword>
<sequence>MDNERFIDGVTRIGFGAGMVRIDLGALSADQVDEKGEPMLETRERLVMRPEAFLQMMTAFDHMAKRLVEAKVLQTAPEQAN</sequence>
<evidence type="ECO:0000313" key="1">
    <source>
        <dbReference type="EMBL" id="SNR79395.1"/>
    </source>
</evidence>